<evidence type="ECO:0000256" key="4">
    <source>
        <dbReference type="ARBA" id="ARBA00022692"/>
    </source>
</evidence>
<evidence type="ECO:0000313" key="14">
    <source>
        <dbReference type="WBParaSite" id="PTRK_0000221000.1"/>
    </source>
</evidence>
<evidence type="ECO:0000256" key="9">
    <source>
        <dbReference type="ARBA" id="ARBA00022989"/>
    </source>
</evidence>
<evidence type="ECO:0000256" key="10">
    <source>
        <dbReference type="ARBA" id="ARBA00023136"/>
    </source>
</evidence>
<evidence type="ECO:0000256" key="2">
    <source>
        <dbReference type="ARBA" id="ARBA00022448"/>
    </source>
</evidence>
<evidence type="ECO:0000256" key="11">
    <source>
        <dbReference type="PROSITE-ProRule" id="PRU00221"/>
    </source>
</evidence>
<keyword evidence="5" id="KW-0677">Repeat</keyword>
<feature type="transmembrane region" description="Helical" evidence="12">
    <location>
        <begin position="416"/>
        <end position="435"/>
    </location>
</feature>
<dbReference type="InterPro" id="IPR045260">
    <property type="entry name" value="Sec12-like"/>
</dbReference>
<dbReference type="GO" id="GO:0015031">
    <property type="term" value="P:protein transport"/>
    <property type="evidence" value="ECO:0007669"/>
    <property type="project" value="UniProtKB-KW"/>
</dbReference>
<dbReference type="WBParaSite" id="PTRK_0000221000.1">
    <property type="protein sequence ID" value="PTRK_0000221000.1"/>
    <property type="gene ID" value="PTRK_0000221000"/>
</dbReference>
<dbReference type="STRING" id="131310.A0A0N4Z5A8"/>
<dbReference type="GO" id="GO:0005085">
    <property type="term" value="F:guanyl-nucleotide exchange factor activity"/>
    <property type="evidence" value="ECO:0007669"/>
    <property type="project" value="InterPro"/>
</dbReference>
<dbReference type="PANTHER" id="PTHR23284:SF0">
    <property type="entry name" value="PROLACTIN REGULATORY ELEMENT-BINDING PROTEIN"/>
    <property type="match status" value="1"/>
</dbReference>
<sequence>MGSGSSKKSPPVIASSPAPVYAIKAIGSRHFIVGGGGGGAKTGVSNQIELFLITYNNFCKLGINTDEGNNLIQVKRTETFKTDPYATMNMDVVCIGNPEEGKYLIATGHDENCQIYETTNFDIIEENTDDIDDPSKLKFNFKHVAKFVTDHKNEGGYQKCVRFDKSRNAIGIRMATGGGDGNIRIWNITQFLNDRNPLNKKNPIFVFKAHDGDVDDIDISGDGRNLISIGSDSKTFIWDIEQGRKEAEIQLPESMKGKFKIRSGRFVNFSTNSGNVIFVTAINQIKKSPKSICYLALWVFIRESKKGQIITMKETGKESISTLGVSNCGNFTAIGTLGGSVGIYDTHTMDKLYFAPETHGIFVTGVEFLPNKSYDCSIKLPGVTSSNKISLLSLSADQTIQFHSVPFTKSPSTSRFLVTLSIILLILYFVLSWLMNIDVTMEETNN</sequence>
<dbReference type="PROSITE" id="PS50294">
    <property type="entry name" value="WD_REPEATS_REGION"/>
    <property type="match status" value="1"/>
</dbReference>
<evidence type="ECO:0000256" key="8">
    <source>
        <dbReference type="ARBA" id="ARBA00022927"/>
    </source>
</evidence>
<keyword evidence="9 12" id="KW-1133">Transmembrane helix</keyword>
<dbReference type="Gene3D" id="2.130.10.10">
    <property type="entry name" value="YVTN repeat-like/Quinoprotein amine dehydrogenase"/>
    <property type="match status" value="1"/>
</dbReference>
<evidence type="ECO:0000313" key="13">
    <source>
        <dbReference type="Proteomes" id="UP000038045"/>
    </source>
</evidence>
<dbReference type="AlphaFoldDB" id="A0A0N4Z5A8"/>
<dbReference type="GO" id="GO:0006888">
    <property type="term" value="P:endoplasmic reticulum to Golgi vesicle-mediated transport"/>
    <property type="evidence" value="ECO:0007669"/>
    <property type="project" value="TreeGrafter"/>
</dbReference>
<evidence type="ECO:0000256" key="7">
    <source>
        <dbReference type="ARBA" id="ARBA00022892"/>
    </source>
</evidence>
<feature type="repeat" description="WD" evidence="11">
    <location>
        <begin position="207"/>
        <end position="248"/>
    </location>
</feature>
<dbReference type="PANTHER" id="PTHR23284">
    <property type="entry name" value="PROLACTIN REGULATORY ELEMENT BINDING PROTEIN"/>
    <property type="match status" value="1"/>
</dbReference>
<organism evidence="13 14">
    <name type="scientific">Parastrongyloides trichosuri</name>
    <name type="common">Possum-specific nematode worm</name>
    <dbReference type="NCBI Taxonomy" id="131310"/>
    <lineage>
        <taxon>Eukaryota</taxon>
        <taxon>Metazoa</taxon>
        <taxon>Ecdysozoa</taxon>
        <taxon>Nematoda</taxon>
        <taxon>Chromadorea</taxon>
        <taxon>Rhabditida</taxon>
        <taxon>Tylenchina</taxon>
        <taxon>Panagrolaimomorpha</taxon>
        <taxon>Strongyloidoidea</taxon>
        <taxon>Strongyloididae</taxon>
        <taxon>Parastrongyloides</taxon>
    </lineage>
</organism>
<keyword evidence="6" id="KW-0256">Endoplasmic reticulum</keyword>
<keyword evidence="10 12" id="KW-0472">Membrane</keyword>
<reference evidence="14" key="1">
    <citation type="submission" date="2017-02" db="UniProtKB">
        <authorList>
            <consortium name="WormBaseParasite"/>
        </authorList>
    </citation>
    <scope>IDENTIFICATION</scope>
</reference>
<keyword evidence="2" id="KW-0813">Transport</keyword>
<protein>
    <submittedName>
        <fullName evidence="14">WD_REPEATS_REGION domain-containing protein</fullName>
    </submittedName>
</protein>
<keyword evidence="7" id="KW-0931">ER-Golgi transport</keyword>
<dbReference type="SMART" id="SM00320">
    <property type="entry name" value="WD40"/>
    <property type="match status" value="3"/>
</dbReference>
<dbReference type="InterPro" id="IPR015943">
    <property type="entry name" value="WD40/YVTN_repeat-like_dom_sf"/>
</dbReference>
<evidence type="ECO:0000256" key="3">
    <source>
        <dbReference type="ARBA" id="ARBA00022574"/>
    </source>
</evidence>
<dbReference type="Proteomes" id="UP000038045">
    <property type="component" value="Unplaced"/>
</dbReference>
<keyword evidence="3 11" id="KW-0853">WD repeat</keyword>
<dbReference type="PROSITE" id="PS00678">
    <property type="entry name" value="WD_REPEATS_1"/>
    <property type="match status" value="1"/>
</dbReference>
<dbReference type="GO" id="GO:0003400">
    <property type="term" value="P:regulation of COPII vesicle coating"/>
    <property type="evidence" value="ECO:0007669"/>
    <property type="project" value="TreeGrafter"/>
</dbReference>
<dbReference type="GO" id="GO:0005789">
    <property type="term" value="C:endoplasmic reticulum membrane"/>
    <property type="evidence" value="ECO:0007669"/>
    <property type="project" value="UniProtKB-SubCell"/>
</dbReference>
<evidence type="ECO:0000256" key="6">
    <source>
        <dbReference type="ARBA" id="ARBA00022824"/>
    </source>
</evidence>
<evidence type="ECO:0000256" key="1">
    <source>
        <dbReference type="ARBA" id="ARBA00004389"/>
    </source>
</evidence>
<dbReference type="SUPFAM" id="SSF50978">
    <property type="entry name" value="WD40 repeat-like"/>
    <property type="match status" value="1"/>
</dbReference>
<keyword evidence="8" id="KW-0653">Protein transport</keyword>
<comment type="subcellular location">
    <subcellularLocation>
        <location evidence="1">Endoplasmic reticulum membrane</location>
        <topology evidence="1">Single-pass membrane protein</topology>
    </subcellularLocation>
</comment>
<dbReference type="InterPro" id="IPR001680">
    <property type="entry name" value="WD40_rpt"/>
</dbReference>
<keyword evidence="13" id="KW-1185">Reference proteome</keyword>
<dbReference type="InterPro" id="IPR036322">
    <property type="entry name" value="WD40_repeat_dom_sf"/>
</dbReference>
<evidence type="ECO:0000256" key="12">
    <source>
        <dbReference type="SAM" id="Phobius"/>
    </source>
</evidence>
<evidence type="ECO:0000256" key="5">
    <source>
        <dbReference type="ARBA" id="ARBA00022737"/>
    </source>
</evidence>
<feature type="repeat" description="WD" evidence="11">
    <location>
        <begin position="174"/>
        <end position="188"/>
    </location>
</feature>
<name>A0A0N4Z5A8_PARTI</name>
<keyword evidence="4 12" id="KW-0812">Transmembrane</keyword>
<proteinExistence type="predicted"/>
<accession>A0A0N4Z5A8</accession>
<dbReference type="Pfam" id="PF00400">
    <property type="entry name" value="WD40"/>
    <property type="match status" value="2"/>
</dbReference>
<dbReference type="InterPro" id="IPR019775">
    <property type="entry name" value="WD40_repeat_CS"/>
</dbReference>
<dbReference type="PROSITE" id="PS50082">
    <property type="entry name" value="WD_REPEATS_2"/>
    <property type="match status" value="2"/>
</dbReference>